<feature type="compositionally biased region" description="Basic and acidic residues" evidence="1">
    <location>
        <begin position="13"/>
        <end position="36"/>
    </location>
</feature>
<evidence type="ECO:0000256" key="1">
    <source>
        <dbReference type="SAM" id="MobiDB-lite"/>
    </source>
</evidence>
<reference evidence="3" key="1">
    <citation type="journal article" date="2014" name="Nat. Genet.">
        <title>Genome of the human hookworm Necator americanus.</title>
        <authorList>
            <person name="Tang Y.T."/>
            <person name="Gao X."/>
            <person name="Rosa B.A."/>
            <person name="Abubucker S."/>
            <person name="Hallsworth-Pepin K."/>
            <person name="Martin J."/>
            <person name="Tyagi R."/>
            <person name="Heizer E."/>
            <person name="Zhang X."/>
            <person name="Bhonagiri-Palsikar V."/>
            <person name="Minx P."/>
            <person name="Warren W.C."/>
            <person name="Wang Q."/>
            <person name="Zhan B."/>
            <person name="Hotez P.J."/>
            <person name="Sternberg P.W."/>
            <person name="Dougall A."/>
            <person name="Gaze S.T."/>
            <person name="Mulvenna J."/>
            <person name="Sotillo J."/>
            <person name="Ranganathan S."/>
            <person name="Rabelo E.M."/>
            <person name="Wilson R.K."/>
            <person name="Felgner P.L."/>
            <person name="Bethony J."/>
            <person name="Hawdon J.M."/>
            <person name="Gasser R.B."/>
            <person name="Loukas A."/>
            <person name="Mitreva M."/>
        </authorList>
    </citation>
    <scope>NUCLEOTIDE SEQUENCE [LARGE SCALE GENOMIC DNA]</scope>
</reference>
<dbReference type="EMBL" id="KI659149">
    <property type="protein sequence ID" value="ETN80230.1"/>
    <property type="molecule type" value="Genomic_DNA"/>
</dbReference>
<feature type="region of interest" description="Disordered" evidence="1">
    <location>
        <begin position="11"/>
        <end position="63"/>
    </location>
</feature>
<organism evidence="2 3">
    <name type="scientific">Necator americanus</name>
    <name type="common">Human hookworm</name>
    <dbReference type="NCBI Taxonomy" id="51031"/>
    <lineage>
        <taxon>Eukaryota</taxon>
        <taxon>Metazoa</taxon>
        <taxon>Ecdysozoa</taxon>
        <taxon>Nematoda</taxon>
        <taxon>Chromadorea</taxon>
        <taxon>Rhabditida</taxon>
        <taxon>Rhabditina</taxon>
        <taxon>Rhabditomorpha</taxon>
        <taxon>Strongyloidea</taxon>
        <taxon>Ancylostomatidae</taxon>
        <taxon>Bunostominae</taxon>
        <taxon>Necator</taxon>
    </lineage>
</organism>
<keyword evidence="3" id="KW-1185">Reference proteome</keyword>
<evidence type="ECO:0000313" key="2">
    <source>
        <dbReference type="EMBL" id="ETN80230.1"/>
    </source>
</evidence>
<dbReference type="KEGG" id="nai:NECAME_09283"/>
<protein>
    <submittedName>
        <fullName evidence="2">Uncharacterized protein</fullName>
    </submittedName>
</protein>
<evidence type="ECO:0000313" key="3">
    <source>
        <dbReference type="Proteomes" id="UP000053676"/>
    </source>
</evidence>
<proteinExistence type="predicted"/>
<feature type="compositionally biased region" description="Basic and acidic residues" evidence="1">
    <location>
        <begin position="53"/>
        <end position="63"/>
    </location>
</feature>
<gene>
    <name evidence="2" type="ORF">NECAME_09283</name>
</gene>
<dbReference type="Proteomes" id="UP000053676">
    <property type="component" value="Unassembled WGS sequence"/>
</dbReference>
<accession>W2TDU7</accession>
<name>W2TDU7_NECAM</name>
<dbReference type="AlphaFoldDB" id="W2TDU7"/>
<sequence length="95" mass="10356">MCLLCLTHQASNTRKERSKQSKDEEFSGSDETRLEAGGDSGDPSSSPSFLAIPRDRSPLLTVDREQPRLAAKYRAPSYGCCSARFFSSPNDIAVG</sequence>